<evidence type="ECO:0000259" key="7">
    <source>
        <dbReference type="Pfam" id="PF00460"/>
    </source>
</evidence>
<dbReference type="PANTHER" id="PTHR30435">
    <property type="entry name" value="FLAGELLAR PROTEIN"/>
    <property type="match status" value="1"/>
</dbReference>
<dbReference type="NCBIfam" id="TIGR02490">
    <property type="entry name" value="flgF"/>
    <property type="match status" value="1"/>
</dbReference>
<keyword evidence="3 6" id="KW-0975">Bacterial flagellum</keyword>
<evidence type="ECO:0000256" key="2">
    <source>
        <dbReference type="ARBA" id="ARBA00009677"/>
    </source>
</evidence>
<dbReference type="OrthoDB" id="9804559at2"/>
<dbReference type="Proteomes" id="UP000295375">
    <property type="component" value="Unassembled WGS sequence"/>
</dbReference>
<dbReference type="InterPro" id="IPR001444">
    <property type="entry name" value="Flag_bb_rod_N"/>
</dbReference>
<dbReference type="InterPro" id="IPR010930">
    <property type="entry name" value="Flg_bb/hook_C_dom"/>
</dbReference>
<dbReference type="GO" id="GO:0071978">
    <property type="term" value="P:bacterial-type flagellum-dependent swarming motility"/>
    <property type="evidence" value="ECO:0007669"/>
    <property type="project" value="TreeGrafter"/>
</dbReference>
<comment type="caution">
    <text evidence="10">The sequence shown here is derived from an EMBL/GenBank/DDBJ whole genome shotgun (WGS) entry which is preliminary data.</text>
</comment>
<dbReference type="EMBL" id="SNYM01000006">
    <property type="protein sequence ID" value="TDQ48619.1"/>
    <property type="molecule type" value="Genomic_DNA"/>
</dbReference>
<evidence type="ECO:0000256" key="1">
    <source>
        <dbReference type="ARBA" id="ARBA00004117"/>
    </source>
</evidence>
<comment type="subunit">
    <text evidence="4 6">The basal body constitutes a major portion of the flagellar organelle and consists of five rings (E,L,P,S, and M) mounted on a central rod. The rod consists of about 26 subunits of FlgG in the distal portion, and FlgB, FlgC and FlgF are thought to build up the proximal portion of the rod with about 6 subunits each.</text>
</comment>
<dbReference type="Pfam" id="PF00460">
    <property type="entry name" value="Flg_bb_rod"/>
    <property type="match status" value="1"/>
</dbReference>
<evidence type="ECO:0000313" key="10">
    <source>
        <dbReference type="EMBL" id="TDQ48619.1"/>
    </source>
</evidence>
<dbReference type="SUPFAM" id="SSF117143">
    <property type="entry name" value="Flagellar hook protein flgE"/>
    <property type="match status" value="1"/>
</dbReference>
<dbReference type="AlphaFoldDB" id="A0A4R6US67"/>
<evidence type="ECO:0000256" key="4">
    <source>
        <dbReference type="ARBA" id="ARBA00038560"/>
    </source>
</evidence>
<proteinExistence type="inferred from homology"/>
<evidence type="ECO:0000259" key="8">
    <source>
        <dbReference type="Pfam" id="PF06429"/>
    </source>
</evidence>
<feature type="domain" description="Flagellar basal-body/hook protein C-terminal" evidence="8">
    <location>
        <begin position="198"/>
        <end position="242"/>
    </location>
</feature>
<evidence type="ECO:0000256" key="5">
    <source>
        <dbReference type="ARBA" id="ARBA00040228"/>
    </source>
</evidence>
<dbReference type="InterPro" id="IPR037925">
    <property type="entry name" value="FlgE/F/G-like"/>
</dbReference>
<comment type="similarity">
    <text evidence="2 6">Belongs to the flagella basal body rod proteins family.</text>
</comment>
<keyword evidence="10" id="KW-0966">Cell projection</keyword>
<feature type="domain" description="Flagellar hook protein FlgE/F/G-like D1" evidence="9">
    <location>
        <begin position="81"/>
        <end position="145"/>
    </location>
</feature>
<dbReference type="PANTHER" id="PTHR30435:SF18">
    <property type="entry name" value="FLAGELLAR BASAL-BODY ROD PROTEIN FLGF"/>
    <property type="match status" value="1"/>
</dbReference>
<protein>
    <recommendedName>
        <fullName evidence="5 6">Flagellar basal-body rod protein FlgF</fullName>
    </recommendedName>
</protein>
<accession>A0A4R6US67</accession>
<evidence type="ECO:0000259" key="9">
    <source>
        <dbReference type="Pfam" id="PF22692"/>
    </source>
</evidence>
<evidence type="ECO:0000256" key="3">
    <source>
        <dbReference type="ARBA" id="ARBA00023143"/>
    </source>
</evidence>
<dbReference type="NCBIfam" id="NF009280">
    <property type="entry name" value="PRK12640.1"/>
    <property type="match status" value="1"/>
</dbReference>
<evidence type="ECO:0000256" key="6">
    <source>
        <dbReference type="RuleBase" id="RU362116"/>
    </source>
</evidence>
<gene>
    <name evidence="10" type="ORF">EV696_10659</name>
</gene>
<dbReference type="GO" id="GO:0030694">
    <property type="term" value="C:bacterial-type flagellum basal body, rod"/>
    <property type="evidence" value="ECO:0007669"/>
    <property type="project" value="UniProtKB-UniRule"/>
</dbReference>
<dbReference type="NCBIfam" id="TIGR03506">
    <property type="entry name" value="FlgEFG_subfam"/>
    <property type="match status" value="1"/>
</dbReference>
<dbReference type="InterPro" id="IPR012836">
    <property type="entry name" value="FlgF"/>
</dbReference>
<comment type="subcellular location">
    <subcellularLocation>
        <location evidence="1 6">Bacterial flagellum basal body</location>
    </subcellularLocation>
</comment>
<keyword evidence="10" id="KW-0969">Cilium</keyword>
<name>A0A4R6US67_9GAMM</name>
<sequence>MDRLLYIAMTGARETSLAQAKAANNLANANTTAFKADLAQMRAMPIFNQGLPSRAFVMTERPATDHSFGSLQTTGNDLDIAIKGDGFLAVQDANGQEAYTRGGELRVNANGLLETSGGRLVLGNGGPIAIPANEKLDIGGDGTISIKPQGAPANAVLVIDRIKLVNPDVRETVKGEDGLFRRIDGAIALADPNVSVVPGALESSNVNAVAELVDMISLARQFEMNVKMMRVADENDSSLEQLMQL</sequence>
<organism evidence="10 11">
    <name type="scientific">Permianibacter aggregans</name>
    <dbReference type="NCBI Taxonomy" id="1510150"/>
    <lineage>
        <taxon>Bacteria</taxon>
        <taxon>Pseudomonadati</taxon>
        <taxon>Pseudomonadota</taxon>
        <taxon>Gammaproteobacteria</taxon>
        <taxon>Pseudomonadales</taxon>
        <taxon>Pseudomonadaceae</taxon>
        <taxon>Permianibacter</taxon>
    </lineage>
</organism>
<dbReference type="Pfam" id="PF22692">
    <property type="entry name" value="LlgE_F_G_D1"/>
    <property type="match status" value="1"/>
</dbReference>
<dbReference type="Pfam" id="PF06429">
    <property type="entry name" value="Flg_bbr_C"/>
    <property type="match status" value="1"/>
</dbReference>
<keyword evidence="11" id="KW-1185">Reference proteome</keyword>
<dbReference type="InterPro" id="IPR020013">
    <property type="entry name" value="Flagellar_FlgE/F/G"/>
</dbReference>
<feature type="domain" description="Flagellar basal body rod protein N-terminal" evidence="7">
    <location>
        <begin position="5"/>
        <end position="35"/>
    </location>
</feature>
<dbReference type="RefSeq" id="WP_133589743.1">
    <property type="nucleotide sequence ID" value="NZ_CP037953.1"/>
</dbReference>
<reference evidence="10 11" key="1">
    <citation type="submission" date="2019-03" db="EMBL/GenBank/DDBJ databases">
        <title>Genomic Encyclopedia of Type Strains, Phase IV (KMG-IV): sequencing the most valuable type-strain genomes for metagenomic binning, comparative biology and taxonomic classification.</title>
        <authorList>
            <person name="Goeker M."/>
        </authorList>
    </citation>
    <scope>NUCLEOTIDE SEQUENCE [LARGE SCALE GENOMIC DNA]</scope>
    <source>
        <strain evidence="10 11">DSM 103792</strain>
    </source>
</reference>
<keyword evidence="10" id="KW-0282">Flagellum</keyword>
<evidence type="ECO:0000313" key="11">
    <source>
        <dbReference type="Proteomes" id="UP000295375"/>
    </source>
</evidence>
<dbReference type="InterPro" id="IPR053967">
    <property type="entry name" value="LlgE_F_G-like_D1"/>
</dbReference>